<evidence type="ECO:0000313" key="1">
    <source>
        <dbReference type="EMBL" id="KAG5643244.1"/>
    </source>
</evidence>
<dbReference type="AlphaFoldDB" id="A0A9P7KBN2"/>
<protein>
    <submittedName>
        <fullName evidence="1">Uncharacterized protein</fullName>
    </submittedName>
</protein>
<name>A0A9P7KBN2_9AGAR</name>
<reference evidence="1" key="2">
    <citation type="submission" date="2021-10" db="EMBL/GenBank/DDBJ databases">
        <title>Phylogenomics reveals ancestral predisposition of the termite-cultivated fungus Termitomyces towards a domesticated lifestyle.</title>
        <authorList>
            <person name="Auxier B."/>
            <person name="Grum-Grzhimaylo A."/>
            <person name="Cardenas M.E."/>
            <person name="Lodge J.D."/>
            <person name="Laessoe T."/>
            <person name="Pedersen O."/>
            <person name="Smith M.E."/>
            <person name="Kuyper T.W."/>
            <person name="Franco-Molano E.A."/>
            <person name="Baroni T.J."/>
            <person name="Aanen D.K."/>
        </authorList>
    </citation>
    <scope>NUCLEOTIDE SEQUENCE</scope>
    <source>
        <strain evidence="1">AP01</strain>
        <tissue evidence="1">Mycelium</tissue>
    </source>
</reference>
<dbReference type="Proteomes" id="UP000775547">
    <property type="component" value="Unassembled WGS sequence"/>
</dbReference>
<sequence>MTSPVDLTPIDKYLFPRYALASYWNGMLHSNELHYADLLAGSFVHKLFFVKAKSGAQHEYIMAEIHNRLGVEPSVRFLRLERSCSYHKTLRNAERQAHRSPKRRDSTAQAVLDAISDASSDIWKPRTHDAVDTIRECPDWVQNNIVYTITFPNDTHAPSLKDLASAAYVTTKFDERYSLLFRQCYWWADTLVATIESSIGEEYTFSDKPTEKRYDCSGSFRYKGIKIPIYTRNRANVKHLKSRFDAQKAYYVDLAKRTADQNVCVETDEVERRERVRIQAEQDDEPARTKWWRAFWPRRKVPSLHTRLHKQFSPAPLQATLTYCFLASLPCPFIL</sequence>
<proteinExistence type="predicted"/>
<evidence type="ECO:0000313" key="2">
    <source>
        <dbReference type="Proteomes" id="UP000775547"/>
    </source>
</evidence>
<dbReference type="EMBL" id="JABCKV010000125">
    <property type="protein sequence ID" value="KAG5643244.1"/>
    <property type="molecule type" value="Genomic_DNA"/>
</dbReference>
<reference evidence="1" key="1">
    <citation type="submission" date="2020-07" db="EMBL/GenBank/DDBJ databases">
        <authorList>
            <person name="Nieuwenhuis M."/>
            <person name="Van De Peppel L.J.J."/>
        </authorList>
    </citation>
    <scope>NUCLEOTIDE SEQUENCE</scope>
    <source>
        <strain evidence="1">AP01</strain>
        <tissue evidence="1">Mycelium</tissue>
    </source>
</reference>
<organism evidence="1 2">
    <name type="scientific">Asterophora parasitica</name>
    <dbReference type="NCBI Taxonomy" id="117018"/>
    <lineage>
        <taxon>Eukaryota</taxon>
        <taxon>Fungi</taxon>
        <taxon>Dikarya</taxon>
        <taxon>Basidiomycota</taxon>
        <taxon>Agaricomycotina</taxon>
        <taxon>Agaricomycetes</taxon>
        <taxon>Agaricomycetidae</taxon>
        <taxon>Agaricales</taxon>
        <taxon>Tricholomatineae</taxon>
        <taxon>Lyophyllaceae</taxon>
        <taxon>Asterophora</taxon>
    </lineage>
</organism>
<comment type="caution">
    <text evidence="1">The sequence shown here is derived from an EMBL/GenBank/DDBJ whole genome shotgun (WGS) entry which is preliminary data.</text>
</comment>
<accession>A0A9P7KBN2</accession>
<keyword evidence="2" id="KW-1185">Reference proteome</keyword>
<gene>
    <name evidence="1" type="ORF">DXG03_001294</name>
</gene>